<dbReference type="AlphaFoldDB" id="A0AAF3ER94"/>
<sequence>MTIFDYQIPQMILILLFLKSLVDAATCYDCVYGFKPCDSCQNITTNDDLHGIWSDWSDYTACSHTCGLYGKKYTETTCIHVDLCTSRTLCGPVTRDDDYAEPYPCRGVREIQSCNPCPVEGVWSAWSNVGKCSATCGLCGVVYQNRTCESASYGCPCTGPISQHYACPKKPCPKAPRCCGQAPNNVVVKNLVTKTNQCGLQLAPDEVLHPIHTYHPVICP</sequence>
<evidence type="ECO:0000256" key="1">
    <source>
        <dbReference type="SAM" id="SignalP"/>
    </source>
</evidence>
<dbReference type="Gene3D" id="2.20.100.10">
    <property type="entry name" value="Thrombospondin type-1 (TSP1) repeat"/>
    <property type="match status" value="2"/>
</dbReference>
<proteinExistence type="predicted"/>
<feature type="chain" id="PRO_5042288247" evidence="1">
    <location>
        <begin position="25"/>
        <end position="220"/>
    </location>
</feature>
<keyword evidence="2" id="KW-1185">Reference proteome</keyword>
<dbReference type="SMART" id="SM00209">
    <property type="entry name" value="TSP1"/>
    <property type="match status" value="2"/>
</dbReference>
<organism evidence="2 3">
    <name type="scientific">Mesorhabditis belari</name>
    <dbReference type="NCBI Taxonomy" id="2138241"/>
    <lineage>
        <taxon>Eukaryota</taxon>
        <taxon>Metazoa</taxon>
        <taxon>Ecdysozoa</taxon>
        <taxon>Nematoda</taxon>
        <taxon>Chromadorea</taxon>
        <taxon>Rhabditida</taxon>
        <taxon>Rhabditina</taxon>
        <taxon>Rhabditomorpha</taxon>
        <taxon>Rhabditoidea</taxon>
        <taxon>Rhabditidae</taxon>
        <taxon>Mesorhabditinae</taxon>
        <taxon>Mesorhabditis</taxon>
    </lineage>
</organism>
<reference evidence="3" key="1">
    <citation type="submission" date="2024-02" db="UniProtKB">
        <authorList>
            <consortium name="WormBaseParasite"/>
        </authorList>
    </citation>
    <scope>IDENTIFICATION</scope>
</reference>
<dbReference type="PROSITE" id="PS50092">
    <property type="entry name" value="TSP1"/>
    <property type="match status" value="1"/>
</dbReference>
<evidence type="ECO:0000313" key="2">
    <source>
        <dbReference type="Proteomes" id="UP000887575"/>
    </source>
</evidence>
<dbReference type="PANTHER" id="PTHR31507">
    <property type="entry name" value="PROTEIN CBG15923"/>
    <property type="match status" value="1"/>
</dbReference>
<name>A0AAF3ER94_9BILA</name>
<dbReference type="InterPro" id="IPR036383">
    <property type="entry name" value="TSP1_rpt_sf"/>
</dbReference>
<evidence type="ECO:0000313" key="3">
    <source>
        <dbReference type="WBParaSite" id="MBELARI_LOCUS16540"/>
    </source>
</evidence>
<dbReference type="WBParaSite" id="MBELARI_LOCUS16540">
    <property type="protein sequence ID" value="MBELARI_LOCUS16540"/>
    <property type="gene ID" value="MBELARI_LOCUS16540"/>
</dbReference>
<dbReference type="PANTHER" id="PTHR31507:SF3">
    <property type="entry name" value="TIL DOMAIN-CONTAINING PROTEIN"/>
    <property type="match status" value="1"/>
</dbReference>
<dbReference type="SUPFAM" id="SSF82895">
    <property type="entry name" value="TSP-1 type 1 repeat"/>
    <property type="match status" value="2"/>
</dbReference>
<dbReference type="Proteomes" id="UP000887575">
    <property type="component" value="Unassembled WGS sequence"/>
</dbReference>
<accession>A0AAF3ER94</accession>
<keyword evidence="1" id="KW-0732">Signal</keyword>
<dbReference type="InterPro" id="IPR000884">
    <property type="entry name" value="TSP1_rpt"/>
</dbReference>
<protein>
    <submittedName>
        <fullName evidence="3">Uncharacterized protein</fullName>
    </submittedName>
</protein>
<feature type="signal peptide" evidence="1">
    <location>
        <begin position="1"/>
        <end position="24"/>
    </location>
</feature>
<dbReference type="Pfam" id="PF00090">
    <property type="entry name" value="TSP_1"/>
    <property type="match status" value="2"/>
</dbReference>